<sequence>MTRPVPGGSEDVRLAAEGRQLRVMSLQASLLELPVILFLKSELRMIRSLVSNIAPVNFWLYSPTWLGSNPTEARLLRQFDQRAGKLVLDWEGKSYGDRLRTSAVKFRDGLVKTNISALEEGRIKISKIHSRWMSRVVLVQDFNLREKGGLKGAGAGPKSCVRVEQLYSSTSHLHHILRSDATHGKFRAGCEKRIADTTLSD</sequence>
<protein>
    <submittedName>
        <fullName evidence="1">Uncharacterized protein</fullName>
    </submittedName>
</protein>
<evidence type="ECO:0000313" key="1">
    <source>
        <dbReference type="EMBL" id="KAJ7713325.1"/>
    </source>
</evidence>
<comment type="caution">
    <text evidence="1">The sequence shown here is derived from an EMBL/GenBank/DDBJ whole genome shotgun (WGS) entry which is preliminary data.</text>
</comment>
<accession>A0AAD7MEB3</accession>
<gene>
    <name evidence="1" type="ORF">DFH07DRAFT_785939</name>
</gene>
<dbReference type="Proteomes" id="UP001215280">
    <property type="component" value="Unassembled WGS sequence"/>
</dbReference>
<organism evidence="1 2">
    <name type="scientific">Mycena maculata</name>
    <dbReference type="NCBI Taxonomy" id="230809"/>
    <lineage>
        <taxon>Eukaryota</taxon>
        <taxon>Fungi</taxon>
        <taxon>Dikarya</taxon>
        <taxon>Basidiomycota</taxon>
        <taxon>Agaricomycotina</taxon>
        <taxon>Agaricomycetes</taxon>
        <taxon>Agaricomycetidae</taxon>
        <taxon>Agaricales</taxon>
        <taxon>Marasmiineae</taxon>
        <taxon>Mycenaceae</taxon>
        <taxon>Mycena</taxon>
    </lineage>
</organism>
<name>A0AAD7MEB3_9AGAR</name>
<evidence type="ECO:0000313" key="2">
    <source>
        <dbReference type="Proteomes" id="UP001215280"/>
    </source>
</evidence>
<keyword evidence="2" id="KW-1185">Reference proteome</keyword>
<reference evidence="1" key="1">
    <citation type="submission" date="2023-03" db="EMBL/GenBank/DDBJ databases">
        <title>Massive genome expansion in bonnet fungi (Mycena s.s.) driven by repeated elements and novel gene families across ecological guilds.</title>
        <authorList>
            <consortium name="Lawrence Berkeley National Laboratory"/>
            <person name="Harder C.B."/>
            <person name="Miyauchi S."/>
            <person name="Viragh M."/>
            <person name="Kuo A."/>
            <person name="Thoen E."/>
            <person name="Andreopoulos B."/>
            <person name="Lu D."/>
            <person name="Skrede I."/>
            <person name="Drula E."/>
            <person name="Henrissat B."/>
            <person name="Morin E."/>
            <person name="Kohler A."/>
            <person name="Barry K."/>
            <person name="LaButti K."/>
            <person name="Morin E."/>
            <person name="Salamov A."/>
            <person name="Lipzen A."/>
            <person name="Mereny Z."/>
            <person name="Hegedus B."/>
            <person name="Baldrian P."/>
            <person name="Stursova M."/>
            <person name="Weitz H."/>
            <person name="Taylor A."/>
            <person name="Grigoriev I.V."/>
            <person name="Nagy L.G."/>
            <person name="Martin F."/>
            <person name="Kauserud H."/>
        </authorList>
    </citation>
    <scope>NUCLEOTIDE SEQUENCE</scope>
    <source>
        <strain evidence="1">CBHHK188m</strain>
    </source>
</reference>
<dbReference type="EMBL" id="JARJLG010000400">
    <property type="protein sequence ID" value="KAJ7713325.1"/>
    <property type="molecule type" value="Genomic_DNA"/>
</dbReference>
<proteinExistence type="predicted"/>
<dbReference type="AlphaFoldDB" id="A0AAD7MEB3"/>